<reference evidence="2 3" key="1">
    <citation type="journal article" date="2010" name="Proc. Natl. Acad. Sci. U.S.A.">
        <title>Insights into evolution of multicellular fungi from the assembled chromosomes of the mushroom Coprinopsis cinerea (Coprinus cinereus).</title>
        <authorList>
            <person name="Stajich J.E."/>
            <person name="Wilke S.K."/>
            <person name="Ahren D."/>
            <person name="Au C.H."/>
            <person name="Birren B.W."/>
            <person name="Borodovsky M."/>
            <person name="Burns C."/>
            <person name="Canback B."/>
            <person name="Casselton L.A."/>
            <person name="Cheng C.K."/>
            <person name="Deng J."/>
            <person name="Dietrich F.S."/>
            <person name="Fargo D.C."/>
            <person name="Farman M.L."/>
            <person name="Gathman A.C."/>
            <person name="Goldberg J."/>
            <person name="Guigo R."/>
            <person name="Hoegger P.J."/>
            <person name="Hooker J.B."/>
            <person name="Huggins A."/>
            <person name="James T.Y."/>
            <person name="Kamada T."/>
            <person name="Kilaru S."/>
            <person name="Kodira C."/>
            <person name="Kues U."/>
            <person name="Kupfer D."/>
            <person name="Kwan H.S."/>
            <person name="Lomsadze A."/>
            <person name="Li W."/>
            <person name="Lilly W.W."/>
            <person name="Ma L.J."/>
            <person name="Mackey A.J."/>
            <person name="Manning G."/>
            <person name="Martin F."/>
            <person name="Muraguchi H."/>
            <person name="Natvig D.O."/>
            <person name="Palmerini H."/>
            <person name="Ramesh M.A."/>
            <person name="Rehmeyer C.J."/>
            <person name="Roe B.A."/>
            <person name="Shenoy N."/>
            <person name="Stanke M."/>
            <person name="Ter-Hovhannisyan V."/>
            <person name="Tunlid A."/>
            <person name="Velagapudi R."/>
            <person name="Vision T.J."/>
            <person name="Zeng Q."/>
            <person name="Zolan M.E."/>
            <person name="Pukkila P.J."/>
        </authorList>
    </citation>
    <scope>NUCLEOTIDE SEQUENCE [LARGE SCALE GENOMIC DNA]</scope>
    <source>
        <strain evidence="3">Okayama-7 / 130 / ATCC MYA-4618 / FGSC 9003</strain>
    </source>
</reference>
<evidence type="ECO:0000313" key="2">
    <source>
        <dbReference type="EMBL" id="EAU90723.2"/>
    </source>
</evidence>
<dbReference type="InParanoid" id="A8N8E5"/>
<dbReference type="EMBL" id="AACS02000007">
    <property type="protein sequence ID" value="EAU90723.2"/>
    <property type="molecule type" value="Genomic_DNA"/>
</dbReference>
<dbReference type="Proteomes" id="UP000001861">
    <property type="component" value="Unassembled WGS sequence"/>
</dbReference>
<evidence type="ECO:0000313" key="3">
    <source>
        <dbReference type="Proteomes" id="UP000001861"/>
    </source>
</evidence>
<protein>
    <submittedName>
        <fullName evidence="2">Uncharacterized protein</fullName>
    </submittedName>
</protein>
<gene>
    <name evidence="2" type="ORF">CC1G_03992</name>
</gene>
<organism evidence="2 3">
    <name type="scientific">Coprinopsis cinerea (strain Okayama-7 / 130 / ATCC MYA-4618 / FGSC 9003)</name>
    <name type="common">Inky cap fungus</name>
    <name type="synonym">Hormographiella aspergillata</name>
    <dbReference type="NCBI Taxonomy" id="240176"/>
    <lineage>
        <taxon>Eukaryota</taxon>
        <taxon>Fungi</taxon>
        <taxon>Dikarya</taxon>
        <taxon>Basidiomycota</taxon>
        <taxon>Agaricomycotina</taxon>
        <taxon>Agaricomycetes</taxon>
        <taxon>Agaricomycetidae</taxon>
        <taxon>Agaricales</taxon>
        <taxon>Agaricineae</taxon>
        <taxon>Psathyrellaceae</taxon>
        <taxon>Coprinopsis</taxon>
    </lineage>
</organism>
<dbReference type="VEuPathDB" id="FungiDB:CC1G_03992"/>
<proteinExistence type="predicted"/>
<comment type="caution">
    <text evidence="2">The sequence shown here is derived from an EMBL/GenBank/DDBJ whole genome shotgun (WGS) entry which is preliminary data.</text>
</comment>
<dbReference type="AlphaFoldDB" id="A8N8E5"/>
<dbReference type="HOGENOM" id="CLU_1517780_0_0_1"/>
<accession>A8N8E5</accession>
<sequence>MFTLGSFQHCTIFSEGDFRLGLNKASSLTRFFLRLLGMPVREGKDLIRIIGTSAEELCEFFEAHVHWDILETVLSDNMRFPDLEEVEILITVYIDDDPVDDNNGKEGDEYDDDEEERSSPQWPKVHEQVARFSSFLPSLPVTVHVSVISQPSQSCQNFAVGHPAPSPASRRVMGVAS</sequence>
<feature type="region of interest" description="Disordered" evidence="1">
    <location>
        <begin position="99"/>
        <end position="122"/>
    </location>
</feature>
<keyword evidence="3" id="KW-1185">Reference proteome</keyword>
<dbReference type="KEGG" id="cci:CC1G_03992"/>
<evidence type="ECO:0000256" key="1">
    <source>
        <dbReference type="SAM" id="MobiDB-lite"/>
    </source>
</evidence>
<name>A8N8E5_COPC7</name>
<dbReference type="GeneID" id="6007562"/>
<dbReference type="RefSeq" id="XP_001831101.2">
    <property type="nucleotide sequence ID" value="XM_001831049.2"/>
</dbReference>